<proteinExistence type="predicted"/>
<reference evidence="1" key="1">
    <citation type="journal article" date="2022" name="bioRxiv">
        <title>Genomics of Preaxostyla Flagellates Illuminates Evolutionary Transitions and the Path Towards Mitochondrial Loss.</title>
        <authorList>
            <person name="Novak L.V.F."/>
            <person name="Treitli S.C."/>
            <person name="Pyrih J."/>
            <person name="Halakuc P."/>
            <person name="Pipaliya S.V."/>
            <person name="Vacek V."/>
            <person name="Brzon O."/>
            <person name="Soukal P."/>
            <person name="Eme L."/>
            <person name="Dacks J.B."/>
            <person name="Karnkowska A."/>
            <person name="Elias M."/>
            <person name="Hampl V."/>
        </authorList>
    </citation>
    <scope>NUCLEOTIDE SEQUENCE</scope>
    <source>
        <strain evidence="1">RCP-MX</strain>
    </source>
</reference>
<evidence type="ECO:0000313" key="2">
    <source>
        <dbReference type="Proteomes" id="UP001141327"/>
    </source>
</evidence>
<name>A0ABQ8UJX5_9EUKA</name>
<keyword evidence="2" id="KW-1185">Reference proteome</keyword>
<sequence length="141" mass="15208">MLDLPSPPKRILSLASMISEPHAPYVASLCRIHIPGMILHPTVEVFPKRVFLLLEVVPLGVFLLRVRPPPSQCRPGMPLEVVPDGGAGVAQRCPLRLSPTAGFSSFLRLSPTAGFPPAVFLLLEVVPYGGFSSYTVRGNDP</sequence>
<gene>
    <name evidence="1" type="ORF">PAPYR_4584</name>
</gene>
<dbReference type="Proteomes" id="UP001141327">
    <property type="component" value="Unassembled WGS sequence"/>
</dbReference>
<accession>A0ABQ8UJX5</accession>
<evidence type="ECO:0000313" key="1">
    <source>
        <dbReference type="EMBL" id="KAJ4459524.1"/>
    </source>
</evidence>
<dbReference type="EMBL" id="JAPMOS010000019">
    <property type="protein sequence ID" value="KAJ4459524.1"/>
    <property type="molecule type" value="Genomic_DNA"/>
</dbReference>
<protein>
    <submittedName>
        <fullName evidence="1">Uncharacterized protein</fullName>
    </submittedName>
</protein>
<comment type="caution">
    <text evidence="1">The sequence shown here is derived from an EMBL/GenBank/DDBJ whole genome shotgun (WGS) entry which is preliminary data.</text>
</comment>
<organism evidence="1 2">
    <name type="scientific">Paratrimastix pyriformis</name>
    <dbReference type="NCBI Taxonomy" id="342808"/>
    <lineage>
        <taxon>Eukaryota</taxon>
        <taxon>Metamonada</taxon>
        <taxon>Preaxostyla</taxon>
        <taxon>Paratrimastigidae</taxon>
        <taxon>Paratrimastix</taxon>
    </lineage>
</organism>